<organism evidence="1 2">
    <name type="scientific">Haloquadratum walsbyi J07HQW1</name>
    <dbReference type="NCBI Taxonomy" id="1238424"/>
    <lineage>
        <taxon>Archaea</taxon>
        <taxon>Methanobacteriati</taxon>
        <taxon>Methanobacteriota</taxon>
        <taxon>Stenosarchaea group</taxon>
        <taxon>Halobacteria</taxon>
        <taxon>Halobacteriales</taxon>
        <taxon>Haloferacaceae</taxon>
        <taxon>Haloquadratum</taxon>
    </lineage>
</organism>
<evidence type="ECO:0000313" key="2">
    <source>
        <dbReference type="Proteomes" id="UP000030649"/>
    </source>
</evidence>
<accession>U1MNG3</accession>
<dbReference type="EMBL" id="KE356560">
    <property type="protein sequence ID" value="ERG91364.1"/>
    <property type="molecule type" value="Genomic_DNA"/>
</dbReference>
<reference evidence="1 2" key="1">
    <citation type="journal article" date="2013" name="PLoS ONE">
        <title>Assembly-driven community genomics of a hypersaline microbial ecosystem.</title>
        <authorList>
            <person name="Podell S."/>
            <person name="Ugalde J.A."/>
            <person name="Narasingarao P."/>
            <person name="Banfield J.F."/>
            <person name="Heidelberg K.B."/>
            <person name="Allen E.E."/>
        </authorList>
    </citation>
    <scope>NUCLEOTIDE SEQUENCE [LARGE SCALE GENOMIC DNA]</scope>
    <source>
        <strain evidence="2">J07HQW1</strain>
    </source>
</reference>
<protein>
    <submittedName>
        <fullName evidence="1">Uncharacterized protein</fullName>
    </submittedName>
</protein>
<proteinExistence type="predicted"/>
<name>U1MNG3_9EURY</name>
<dbReference type="AlphaFoldDB" id="U1MNG3"/>
<dbReference type="HOGENOM" id="CLU_3038992_0_0_2"/>
<evidence type="ECO:0000313" key="1">
    <source>
        <dbReference type="EMBL" id="ERG91364.1"/>
    </source>
</evidence>
<dbReference type="Proteomes" id="UP000030649">
    <property type="component" value="Unassembled WGS sequence"/>
</dbReference>
<sequence>MEPDLIAYDSSGALLISIIGDSNGVIITQSSTLTAIQPTHCPLIAAFDQREDES</sequence>
<gene>
    <name evidence="1" type="ORF">J07HQW1_01398</name>
</gene>